<dbReference type="EMBL" id="BARS01029855">
    <property type="protein sequence ID" value="GAG09349.1"/>
    <property type="molecule type" value="Genomic_DNA"/>
</dbReference>
<organism evidence="1">
    <name type="scientific">marine sediment metagenome</name>
    <dbReference type="NCBI Taxonomy" id="412755"/>
    <lineage>
        <taxon>unclassified sequences</taxon>
        <taxon>metagenomes</taxon>
        <taxon>ecological metagenomes</taxon>
    </lineage>
</organism>
<feature type="non-terminal residue" evidence="1">
    <location>
        <position position="146"/>
    </location>
</feature>
<name>X0UU19_9ZZZZ</name>
<protein>
    <submittedName>
        <fullName evidence="1">Uncharacterized protein</fullName>
    </submittedName>
</protein>
<gene>
    <name evidence="1" type="ORF">S01H1_46616</name>
</gene>
<accession>X0UU19</accession>
<evidence type="ECO:0000313" key="1">
    <source>
        <dbReference type="EMBL" id="GAG09349.1"/>
    </source>
</evidence>
<reference evidence="1" key="1">
    <citation type="journal article" date="2014" name="Front. Microbiol.">
        <title>High frequency of phylogenetically diverse reductive dehalogenase-homologous genes in deep subseafloor sedimentary metagenomes.</title>
        <authorList>
            <person name="Kawai M."/>
            <person name="Futagami T."/>
            <person name="Toyoda A."/>
            <person name="Takaki Y."/>
            <person name="Nishi S."/>
            <person name="Hori S."/>
            <person name="Arai W."/>
            <person name="Tsubouchi T."/>
            <person name="Morono Y."/>
            <person name="Uchiyama I."/>
            <person name="Ito T."/>
            <person name="Fujiyama A."/>
            <person name="Inagaki F."/>
            <person name="Takami H."/>
        </authorList>
    </citation>
    <scope>NUCLEOTIDE SEQUENCE</scope>
    <source>
        <strain evidence="1">Expedition CK06-06</strain>
    </source>
</reference>
<proteinExistence type="predicted"/>
<comment type="caution">
    <text evidence="1">The sequence shown here is derived from an EMBL/GenBank/DDBJ whole genome shotgun (WGS) entry which is preliminary data.</text>
</comment>
<dbReference type="AlphaFoldDB" id="X0UU19"/>
<sequence length="146" mass="16793">MAITDAQYLDWLDSDGEHRVLLVEAKYWDVSEKTEYLSNQGHITKPTDPVPNVEYEDVIKSIPVFRRSLGDNLAGQTKQAFGDIEVDNSDGERDDWLERSWNGRDIVMKIGAPEWDYDDFRVMMKGTIAELTAKNLNTLVIKLRDK</sequence>